<dbReference type="InterPro" id="IPR012340">
    <property type="entry name" value="NA-bd_OB-fold"/>
</dbReference>
<evidence type="ECO:0000259" key="1">
    <source>
        <dbReference type="Pfam" id="PF12172"/>
    </source>
</evidence>
<organism evidence="2 3">
    <name type="scientific">Streptomyces xanthii</name>
    <dbReference type="NCBI Taxonomy" id="2768069"/>
    <lineage>
        <taxon>Bacteria</taxon>
        <taxon>Bacillati</taxon>
        <taxon>Actinomycetota</taxon>
        <taxon>Actinomycetes</taxon>
        <taxon>Kitasatosporales</taxon>
        <taxon>Streptomycetaceae</taxon>
        <taxon>Streptomyces</taxon>
    </lineage>
</organism>
<dbReference type="Pfam" id="PF12172">
    <property type="entry name" value="zf-ChsH2"/>
    <property type="match status" value="1"/>
</dbReference>
<accession>A0A7H1BFD3</accession>
<dbReference type="EMBL" id="CP061281">
    <property type="protein sequence ID" value="QNS07438.1"/>
    <property type="molecule type" value="Genomic_DNA"/>
</dbReference>
<evidence type="ECO:0000313" key="3">
    <source>
        <dbReference type="Proteomes" id="UP000516428"/>
    </source>
</evidence>
<dbReference type="InterPro" id="IPR022002">
    <property type="entry name" value="ChsH2_Znr"/>
</dbReference>
<dbReference type="Proteomes" id="UP000516428">
    <property type="component" value="Chromosome"/>
</dbReference>
<reference evidence="2 3" key="1">
    <citation type="submission" date="2020-09" db="EMBL/GenBank/DDBJ databases">
        <title>A novel species.</title>
        <authorList>
            <person name="Gao J."/>
        </authorList>
    </citation>
    <scope>NUCLEOTIDE SEQUENCE [LARGE SCALE GENOMIC DNA]</scope>
    <source>
        <strain evidence="2 3">CRXT-Y-14</strain>
    </source>
</reference>
<dbReference type="AlphaFoldDB" id="A0A7H1BFD3"/>
<dbReference type="SUPFAM" id="SSF50249">
    <property type="entry name" value="Nucleic acid-binding proteins"/>
    <property type="match status" value="1"/>
</dbReference>
<feature type="domain" description="ChsH2 rubredoxin-like zinc ribbon" evidence="1">
    <location>
        <begin position="56"/>
        <end position="91"/>
    </location>
</feature>
<proteinExistence type="predicted"/>
<gene>
    <name evidence="2" type="ORF">IAG42_30115</name>
</gene>
<protein>
    <submittedName>
        <fullName evidence="2">Benzoylsuccinyl-CoA thiolase</fullName>
    </submittedName>
</protein>
<dbReference type="KEGG" id="sxn:IAG42_30115"/>
<sequence>MVLPLPCRTSAGFRRPLPPDGCPWHTSDVPSDVRCRGGTVGRTRTPVVAGWFTGEGDDFRLLGTRCAACASVFFPREDGLCRNPACAGGELVEVPLSRRGRVWSYTDGRYRPPAPYVSDPELPWEPRTLIAVELAAERMVVLGQGVEGVSVADLEVGMEVEVVPGVLGEEGDDESGTVWTTWQWRPTGVRA</sequence>
<name>A0A7H1BFD3_9ACTN</name>
<keyword evidence="3" id="KW-1185">Reference proteome</keyword>
<evidence type="ECO:0000313" key="2">
    <source>
        <dbReference type="EMBL" id="QNS07438.1"/>
    </source>
</evidence>